<keyword evidence="3" id="KW-1185">Reference proteome</keyword>
<name>A0A9P0N2I6_SPOLI</name>
<evidence type="ECO:0000313" key="3">
    <source>
        <dbReference type="Proteomes" id="UP001153321"/>
    </source>
</evidence>
<dbReference type="Proteomes" id="UP001153321">
    <property type="component" value="Chromosome 19"/>
</dbReference>
<gene>
    <name evidence="2" type="ORF">SPLIT_LOCUS4589</name>
</gene>
<proteinExistence type="predicted"/>
<dbReference type="AlphaFoldDB" id="A0A9P0N2I6"/>
<evidence type="ECO:0000313" key="2">
    <source>
        <dbReference type="EMBL" id="CAH1639232.1"/>
    </source>
</evidence>
<feature type="region of interest" description="Disordered" evidence="1">
    <location>
        <begin position="79"/>
        <end position="123"/>
    </location>
</feature>
<reference evidence="2" key="1">
    <citation type="submission" date="2022-02" db="EMBL/GenBank/DDBJ databases">
        <authorList>
            <person name="King R."/>
        </authorList>
    </citation>
    <scope>NUCLEOTIDE SEQUENCE</scope>
</reference>
<feature type="compositionally biased region" description="Basic and acidic residues" evidence="1">
    <location>
        <begin position="96"/>
        <end position="105"/>
    </location>
</feature>
<organism evidence="2 3">
    <name type="scientific">Spodoptera littoralis</name>
    <name type="common">Egyptian cotton leafworm</name>
    <dbReference type="NCBI Taxonomy" id="7109"/>
    <lineage>
        <taxon>Eukaryota</taxon>
        <taxon>Metazoa</taxon>
        <taxon>Ecdysozoa</taxon>
        <taxon>Arthropoda</taxon>
        <taxon>Hexapoda</taxon>
        <taxon>Insecta</taxon>
        <taxon>Pterygota</taxon>
        <taxon>Neoptera</taxon>
        <taxon>Endopterygota</taxon>
        <taxon>Lepidoptera</taxon>
        <taxon>Glossata</taxon>
        <taxon>Ditrysia</taxon>
        <taxon>Noctuoidea</taxon>
        <taxon>Noctuidae</taxon>
        <taxon>Amphipyrinae</taxon>
        <taxon>Spodoptera</taxon>
    </lineage>
</organism>
<dbReference type="EMBL" id="LR824550">
    <property type="protein sequence ID" value="CAH1639232.1"/>
    <property type="molecule type" value="Genomic_DNA"/>
</dbReference>
<sequence length="147" mass="16720">MRSATSKMNSSTSGDSSKNIMKWVLVQWPTKKRDLVHMQSILCPTEKVEVGRYVDLHWAGRENTALVVALSHDREMLESMMKKRSRSPVAGPSWSRKMEEIDRDYSPSASSLKPSDDETTSLADTDEVRSPLLIIKKYINVCLNKFD</sequence>
<evidence type="ECO:0000256" key="1">
    <source>
        <dbReference type="SAM" id="MobiDB-lite"/>
    </source>
</evidence>
<accession>A0A9P0N2I6</accession>
<protein>
    <submittedName>
        <fullName evidence="2">Uncharacterized protein</fullName>
    </submittedName>
</protein>